<proteinExistence type="predicted"/>
<keyword evidence="2" id="KW-1185">Reference proteome</keyword>
<dbReference type="KEGG" id="hoh:Hoch_1968"/>
<reference evidence="1 2" key="1">
    <citation type="journal article" date="2010" name="Stand. Genomic Sci.">
        <title>Complete genome sequence of Haliangium ochraceum type strain (SMP-2).</title>
        <authorList>
            <consortium name="US DOE Joint Genome Institute (JGI-PGF)"/>
            <person name="Ivanova N."/>
            <person name="Daum C."/>
            <person name="Lang E."/>
            <person name="Abt B."/>
            <person name="Kopitz M."/>
            <person name="Saunders E."/>
            <person name="Lapidus A."/>
            <person name="Lucas S."/>
            <person name="Glavina Del Rio T."/>
            <person name="Nolan M."/>
            <person name="Tice H."/>
            <person name="Copeland A."/>
            <person name="Cheng J.F."/>
            <person name="Chen F."/>
            <person name="Bruce D."/>
            <person name="Goodwin L."/>
            <person name="Pitluck S."/>
            <person name="Mavromatis K."/>
            <person name="Pati A."/>
            <person name="Mikhailova N."/>
            <person name="Chen A."/>
            <person name="Palaniappan K."/>
            <person name="Land M."/>
            <person name="Hauser L."/>
            <person name="Chang Y.J."/>
            <person name="Jeffries C.D."/>
            <person name="Detter J.C."/>
            <person name="Brettin T."/>
            <person name="Rohde M."/>
            <person name="Goker M."/>
            <person name="Bristow J."/>
            <person name="Markowitz V."/>
            <person name="Eisen J.A."/>
            <person name="Hugenholtz P."/>
            <person name="Kyrpides N.C."/>
            <person name="Klenk H.P."/>
        </authorList>
    </citation>
    <scope>NUCLEOTIDE SEQUENCE [LARGE SCALE GENOMIC DNA]</scope>
    <source>
        <strain evidence="2">DSM 14365 / CIP 107738 / JCM 11303 / AJ 13395 / SMP-2</strain>
    </source>
</reference>
<dbReference type="InterPro" id="IPR026750">
    <property type="entry name" value="NTAN1"/>
</dbReference>
<evidence type="ECO:0000313" key="2">
    <source>
        <dbReference type="Proteomes" id="UP000001880"/>
    </source>
</evidence>
<gene>
    <name evidence="1" type="ordered locus">Hoch_1968</name>
</gene>
<dbReference type="Proteomes" id="UP000001880">
    <property type="component" value="Chromosome"/>
</dbReference>
<dbReference type="eggNOG" id="ENOG503307Q">
    <property type="taxonomic scope" value="Bacteria"/>
</dbReference>
<dbReference type="GO" id="GO:0008418">
    <property type="term" value="F:protein-N-terminal asparagine amidohydrolase activity"/>
    <property type="evidence" value="ECO:0007669"/>
    <property type="project" value="InterPro"/>
</dbReference>
<dbReference type="EMBL" id="CP001804">
    <property type="protein sequence ID" value="ACY14514.1"/>
    <property type="molecule type" value="Genomic_DNA"/>
</dbReference>
<accession>D0LFR2</accession>
<evidence type="ECO:0000313" key="1">
    <source>
        <dbReference type="EMBL" id="ACY14514.1"/>
    </source>
</evidence>
<name>D0LFR2_HALO1</name>
<organism evidence="1 2">
    <name type="scientific">Haliangium ochraceum (strain DSM 14365 / JCM 11303 / SMP-2)</name>
    <dbReference type="NCBI Taxonomy" id="502025"/>
    <lineage>
        <taxon>Bacteria</taxon>
        <taxon>Pseudomonadati</taxon>
        <taxon>Myxococcota</taxon>
        <taxon>Polyangia</taxon>
        <taxon>Haliangiales</taxon>
        <taxon>Kofleriaceae</taxon>
        <taxon>Haliangium</taxon>
    </lineage>
</organism>
<protein>
    <submittedName>
        <fullName evidence="1">Uncharacterized protein</fullName>
    </submittedName>
</protein>
<dbReference type="AlphaFoldDB" id="D0LFR2"/>
<dbReference type="Pfam" id="PF14736">
    <property type="entry name" value="N_Asn_amidohyd"/>
    <property type="match status" value="1"/>
</dbReference>
<sequence length="264" mass="29048">MPNGFQYVAQDEYCIVRDDDEAVRFLYSDGATSCILLLVCGADERGVAHTLLAHLSRPATLAALSLVLDDCFVGPVRLWAHGANPAWAPCARRNAYLLGRWLESRTGESGRAPWYAADARLALGRERTVVHGGDALGIDLESREVGGRWFALTQEERDPSGGLRTLFALFSGSVMPSMPLWDARRQFPMGLQRRLVAAARAADFGALAHLDDDALVQRYSSTPEWEVPWFSLALRSAAELVRGFDEPADVAGGHRRGERVRIAR</sequence>
<dbReference type="HOGENOM" id="CLU_1052779_0_0_7"/>